<name>A0A7X0KNK6_9HYPH</name>
<keyword evidence="2" id="KW-1185">Reference proteome</keyword>
<dbReference type="AlphaFoldDB" id="A0A7X0KNK6"/>
<evidence type="ECO:0000313" key="1">
    <source>
        <dbReference type="EMBL" id="MBB6357267.1"/>
    </source>
</evidence>
<dbReference type="RefSeq" id="WP_184701989.1">
    <property type="nucleotide sequence ID" value="NZ_BAABEG010000004.1"/>
</dbReference>
<proteinExistence type="predicted"/>
<protein>
    <recommendedName>
        <fullName evidence="3">DUF3800 domain-containing protein</fullName>
    </recommendedName>
</protein>
<dbReference type="EMBL" id="JACHOU010000022">
    <property type="protein sequence ID" value="MBB6357267.1"/>
    <property type="molecule type" value="Genomic_DNA"/>
</dbReference>
<dbReference type="Proteomes" id="UP000536262">
    <property type="component" value="Unassembled WGS sequence"/>
</dbReference>
<comment type="caution">
    <text evidence="1">The sequence shown here is derived from an EMBL/GenBank/DDBJ whole genome shotgun (WGS) entry which is preliminary data.</text>
</comment>
<reference evidence="1 2" key="1">
    <citation type="submission" date="2020-08" db="EMBL/GenBank/DDBJ databases">
        <title>Genomic Encyclopedia of Type Strains, Phase IV (KMG-IV): sequencing the most valuable type-strain genomes for metagenomic binning, comparative biology and taxonomic classification.</title>
        <authorList>
            <person name="Goeker M."/>
        </authorList>
    </citation>
    <scope>NUCLEOTIDE SEQUENCE [LARGE SCALE GENOMIC DNA]</scope>
    <source>
        <strain evidence="1 2">DSM 7051</strain>
    </source>
</reference>
<accession>A0A7X0KNK6</accession>
<evidence type="ECO:0008006" key="3">
    <source>
        <dbReference type="Google" id="ProtNLM"/>
    </source>
</evidence>
<gene>
    <name evidence="1" type="ORF">GGR00_005088</name>
</gene>
<sequence length="260" mass="28236">MGYLYFDESIQERGEFIVGAFVYSDQDLSPAVDAAISKLGLVPKVDEYKSSAKMQGNKQSQQLRVAIYGLLRSTRIAVLVLPSRERASIGAEAAKALSKLIEANGLALERHAAFFDEGIEIPDSQIEALSERANGGCQIYTNQDSRLTSGIQVADLAAHYAGTVLAAQMGIATKKVKAGVNSGYDPDLEIELGFEIWARLRYAFFKQSREIDDDIDSSDVIGMATLNVRGFGLFVSDLCGSELSKAADQRFGTCYLGCIH</sequence>
<evidence type="ECO:0000313" key="2">
    <source>
        <dbReference type="Proteomes" id="UP000536262"/>
    </source>
</evidence>
<organism evidence="1 2">
    <name type="scientific">Aminobacter aganoensis</name>
    <dbReference type="NCBI Taxonomy" id="83264"/>
    <lineage>
        <taxon>Bacteria</taxon>
        <taxon>Pseudomonadati</taxon>
        <taxon>Pseudomonadota</taxon>
        <taxon>Alphaproteobacteria</taxon>
        <taxon>Hyphomicrobiales</taxon>
        <taxon>Phyllobacteriaceae</taxon>
        <taxon>Aminobacter</taxon>
    </lineage>
</organism>